<reference evidence="3" key="1">
    <citation type="submission" date="2014-11" db="EMBL/GenBank/DDBJ databases">
        <authorList>
            <person name="Otto D Thomas"/>
            <person name="Naeem Raeece"/>
        </authorList>
    </citation>
    <scope>NUCLEOTIDE SEQUENCE</scope>
</reference>
<dbReference type="Pfam" id="PF13759">
    <property type="entry name" value="2OG-FeII_Oxy_5"/>
    <property type="match status" value="1"/>
</dbReference>
<accession>A0A0G4FDV0</accession>
<name>A0A0G4FDV0_9ALVE</name>
<organism evidence="3">
    <name type="scientific">Chromera velia CCMP2878</name>
    <dbReference type="NCBI Taxonomy" id="1169474"/>
    <lineage>
        <taxon>Eukaryota</taxon>
        <taxon>Sar</taxon>
        <taxon>Alveolata</taxon>
        <taxon>Colpodellida</taxon>
        <taxon>Chromeraceae</taxon>
        <taxon>Chromera</taxon>
    </lineage>
</organism>
<sequence length="280" mass="30913">MCRSSISLVCFILVWSCAAATASSVVLGPEFESESFRQQVFENGEVPEGLLSVTFPADESLRSQLREDLLHLRETSDPGKWACSWCSTGSWKTEGYGLHQSKQFPSFRKLKEVINLLLSEKLQRPDQKVTMMFGKIDGSQSRGEPHVHSAELTGIFYIDAGDSSENNGALLVYPPDWKKEGKYKGTGKTLRTVPQNGMLLVWPAPLFHQMPSYTSDRPRISIVFFISSQREGGVAKSKGTKKVGGNGSAVGGQESKTTEPSNLPDTAGEREKEKFDVEEL</sequence>
<feature type="signal peptide" evidence="2">
    <location>
        <begin position="1"/>
        <end position="22"/>
    </location>
</feature>
<feature type="chain" id="PRO_5005188461" description="Prolyl 4-hydroxylase alpha subunit Fe(2+) 2OG dioxygenase domain-containing protein" evidence="2">
    <location>
        <begin position="23"/>
        <end position="280"/>
    </location>
</feature>
<feature type="compositionally biased region" description="Basic and acidic residues" evidence="1">
    <location>
        <begin position="267"/>
        <end position="280"/>
    </location>
</feature>
<dbReference type="VEuPathDB" id="CryptoDB:Cvel_16399"/>
<dbReference type="EMBL" id="CDMZ01000289">
    <property type="protein sequence ID" value="CEM11044.1"/>
    <property type="molecule type" value="Genomic_DNA"/>
</dbReference>
<feature type="compositionally biased region" description="Polar residues" evidence="1">
    <location>
        <begin position="254"/>
        <end position="264"/>
    </location>
</feature>
<protein>
    <recommendedName>
        <fullName evidence="4">Prolyl 4-hydroxylase alpha subunit Fe(2+) 2OG dioxygenase domain-containing protein</fullName>
    </recommendedName>
</protein>
<dbReference type="PhylomeDB" id="A0A0G4FDV0"/>
<evidence type="ECO:0000256" key="2">
    <source>
        <dbReference type="SAM" id="SignalP"/>
    </source>
</evidence>
<gene>
    <name evidence="3" type="ORF">Cvel_16399</name>
</gene>
<dbReference type="InterPro" id="IPR012668">
    <property type="entry name" value="CHP02466"/>
</dbReference>
<feature type="region of interest" description="Disordered" evidence="1">
    <location>
        <begin position="234"/>
        <end position="280"/>
    </location>
</feature>
<dbReference type="AlphaFoldDB" id="A0A0G4FDV0"/>
<evidence type="ECO:0000256" key="1">
    <source>
        <dbReference type="SAM" id="MobiDB-lite"/>
    </source>
</evidence>
<proteinExistence type="predicted"/>
<keyword evidence="2" id="KW-0732">Signal</keyword>
<dbReference type="Gene3D" id="2.60.120.620">
    <property type="entry name" value="q2cbj1_9rhob like domain"/>
    <property type="match status" value="1"/>
</dbReference>
<evidence type="ECO:0000313" key="3">
    <source>
        <dbReference type="EMBL" id="CEM11044.1"/>
    </source>
</evidence>
<evidence type="ECO:0008006" key="4">
    <source>
        <dbReference type="Google" id="ProtNLM"/>
    </source>
</evidence>